<evidence type="ECO:0000259" key="1">
    <source>
        <dbReference type="Pfam" id="PF24630"/>
    </source>
</evidence>
<feature type="domain" description="TASOR PIN" evidence="1">
    <location>
        <begin position="10"/>
        <end position="162"/>
    </location>
</feature>
<organism evidence="2 3">
    <name type="scientific">Ditylenchus dipsaci</name>
    <dbReference type="NCBI Taxonomy" id="166011"/>
    <lineage>
        <taxon>Eukaryota</taxon>
        <taxon>Metazoa</taxon>
        <taxon>Ecdysozoa</taxon>
        <taxon>Nematoda</taxon>
        <taxon>Chromadorea</taxon>
        <taxon>Rhabditida</taxon>
        <taxon>Tylenchina</taxon>
        <taxon>Tylenchomorpha</taxon>
        <taxon>Sphaerularioidea</taxon>
        <taxon>Anguinidae</taxon>
        <taxon>Anguininae</taxon>
        <taxon>Ditylenchus</taxon>
    </lineage>
</organism>
<accession>A0A915DD25</accession>
<evidence type="ECO:0000313" key="3">
    <source>
        <dbReference type="WBParaSite" id="jg18594"/>
    </source>
</evidence>
<sequence length="164" mass="18956">MPELEQSIIVIPDPDLILNFSISPDELEELLVKTMQWKETHHNKRVSIKWHSCTTKALILQRNNVKDAAKAEKCNRFLDLIESYVDQGLIEYLKEHLCDLQAQPRNTHKYMICCMNAKRAATRNARVIFLSVTVANGSSDEAKFTNNEIELRLPKQLLQEFSET</sequence>
<protein>
    <recommendedName>
        <fullName evidence="1">TASOR PIN domain-containing protein</fullName>
    </recommendedName>
</protein>
<evidence type="ECO:0000313" key="2">
    <source>
        <dbReference type="Proteomes" id="UP000887574"/>
    </source>
</evidence>
<dbReference type="InterPro" id="IPR056242">
    <property type="entry name" value="PIN_TASOR"/>
</dbReference>
<dbReference type="Proteomes" id="UP000887574">
    <property type="component" value="Unplaced"/>
</dbReference>
<dbReference type="WBParaSite" id="jg18594">
    <property type="protein sequence ID" value="jg18594"/>
    <property type="gene ID" value="jg18594"/>
</dbReference>
<name>A0A915DD25_9BILA</name>
<proteinExistence type="predicted"/>
<keyword evidence="2" id="KW-1185">Reference proteome</keyword>
<dbReference type="Pfam" id="PF24630">
    <property type="entry name" value="PIN_TASOR"/>
    <property type="match status" value="1"/>
</dbReference>
<reference evidence="3" key="1">
    <citation type="submission" date="2022-11" db="UniProtKB">
        <authorList>
            <consortium name="WormBaseParasite"/>
        </authorList>
    </citation>
    <scope>IDENTIFICATION</scope>
</reference>
<dbReference type="AlphaFoldDB" id="A0A915DD25"/>